<accession>A0A413JX88</accession>
<evidence type="ECO:0000313" key="9">
    <source>
        <dbReference type="Proteomes" id="UP000284614"/>
    </source>
</evidence>
<dbReference type="EC" id="3.4.21.-" evidence="7"/>
<name>A0A413JX88_BACFG</name>
<evidence type="ECO:0000256" key="7">
    <source>
        <dbReference type="PIRNR" id="PIRNR036421"/>
    </source>
</evidence>
<evidence type="ECO:0000256" key="1">
    <source>
        <dbReference type="ARBA" id="ARBA00004496"/>
    </source>
</evidence>
<gene>
    <name evidence="8" type="ORF">DXA27_12935</name>
</gene>
<keyword evidence="4 7" id="KW-0645">Protease</keyword>
<organism evidence="8 9">
    <name type="scientific">Bacteroides fragilis</name>
    <dbReference type="NCBI Taxonomy" id="817"/>
    <lineage>
        <taxon>Bacteria</taxon>
        <taxon>Pseudomonadati</taxon>
        <taxon>Bacteroidota</taxon>
        <taxon>Bacteroidia</taxon>
        <taxon>Bacteroidales</taxon>
        <taxon>Bacteroidaceae</taxon>
        <taxon>Bacteroides</taxon>
    </lineage>
</organism>
<evidence type="ECO:0000256" key="6">
    <source>
        <dbReference type="ARBA" id="ARBA00022825"/>
    </source>
</evidence>
<dbReference type="PIRSF" id="PIRSF036421">
    <property type="entry name" value="Tricorn_protease"/>
    <property type="match status" value="1"/>
</dbReference>
<dbReference type="Pfam" id="PF03572">
    <property type="entry name" value="Peptidase_S41"/>
    <property type="match status" value="1"/>
</dbReference>
<dbReference type="GO" id="GO:0006508">
    <property type="term" value="P:proteolysis"/>
    <property type="evidence" value="ECO:0007669"/>
    <property type="project" value="UniProtKB-UniRule"/>
</dbReference>
<comment type="caution">
    <text evidence="8">The sequence shown here is derived from an EMBL/GenBank/DDBJ whole genome shotgun (WGS) entry which is preliminary data.</text>
</comment>
<dbReference type="Gene3D" id="2.120.10.60">
    <property type="entry name" value="Tricorn protease N-terminal domain"/>
    <property type="match status" value="1"/>
</dbReference>
<dbReference type="Proteomes" id="UP000284614">
    <property type="component" value="Unassembled WGS sequence"/>
</dbReference>
<keyword evidence="6 7" id="KW-0720">Serine protease</keyword>
<comment type="subcellular location">
    <subcellularLocation>
        <location evidence="1 7">Cytoplasm</location>
    </subcellularLocation>
</comment>
<sequence length="1077" mass="119965">MNKKLILSIFVLAGAPVLLSAAGEARLLRFPATNGKEIVFSYAGDLYKVPAAGGEAQRLTSHVGYEMFPRFSPDGKTIAFTGQYDGNTEVYTMPATGGEPLRVTYTATNSRDDLGDRMGPNNIVMTWTPDGQRIVYRNRISDGFSGKLFTVDKEGGLSEAIPLPEGGFCSYSPDGKQLAYNRVMREFRTWKYYKGGMADDIWVYNPNSKTVENITNNVAQDIFPMWIGDEIFFLSDRDRIMNIFVYNTKTKQTAKVTDFTEYDVKFPSASGNTIVFENGGYIYKMDAATRKAEKVNITLASDNIYARTDLKDGANYVTAASLSPDGARMVVTSRGEVFNLPVEKGVTKNITRSPGAHDRDAQWSPDGTQIAYISDATGETELYLQNAAGGEPMQLTHKNDTYIRGFKWSPDSKKIVYMDRKNRVNLLDVASGKVSLLLQDPMGVPGGVTFSPDSEWLTYTRMGKNEINVVYVYNIAEKKEYPVTDKWYNSSSPVFSADGKYLIFSSARDFNPTYGSLEWNHVYNNMYGVYIALLSKDTSSPFMQKDAEVAASNATPKSGDKKPADKKEVADASLVKFDPDGITDRIVRLPLSPSYYGNFYSDGNKVYYWGRGGTKMYDLASQKEESIADGASMDVTYDGKKALFFKGRQIYVTNLPSGKTELTTPVNLSNMKITVDYPKEWAQIFDEAWRAYRDGFYQESMHGVDWKAIKEKYAVLLPYVKTRLDLNYIIGEMIGELNCGHAYVNPGETEQPKRINTGLLGAEITRDKSGFFRLEKIFPGASWSKELRSPLTEPGVDVKVGEYIVAIDGVPTNTVKDMYSLLVGKAEIPTEISLNAKPQLSGARKVVVSPLANEYPLIHYNWVQDNIKKVDQASNGRIGYIYIPDMGPEGLNEFARYFYPQLDKEGLIIDDRANGGGNVSPMILERLSREPYRLTMGRGTSHVGTVPDAVQVGPKVCLINKYSASDGDLFPWGFRALGLGKLIGTRTWGGIVGISGSLPYMDGTDIRVPFFTSYDPKTGQWIIENHGVDPDILIDNDPVKEWNGEDQQLNRAIEEVMKQLQDRKPLAPVPAPRDFSK</sequence>
<dbReference type="Gene3D" id="3.30.750.44">
    <property type="match status" value="1"/>
</dbReference>
<dbReference type="Gene3D" id="2.130.10.10">
    <property type="entry name" value="YVTN repeat-like/Quinoprotein amine dehydrogenase"/>
    <property type="match status" value="1"/>
</dbReference>
<keyword evidence="5 7" id="KW-0378">Hydrolase</keyword>
<dbReference type="AlphaFoldDB" id="A0A413JX88"/>
<dbReference type="RefSeq" id="WP_122130569.1">
    <property type="nucleotide sequence ID" value="NZ_JADNBK010000003.1"/>
</dbReference>
<dbReference type="SUPFAM" id="SSF52096">
    <property type="entry name" value="ClpP/crotonase"/>
    <property type="match status" value="1"/>
</dbReference>
<dbReference type="Pfam" id="PF14684">
    <property type="entry name" value="Tricorn_C1"/>
    <property type="match status" value="1"/>
</dbReference>
<dbReference type="InterPro" id="IPR036034">
    <property type="entry name" value="PDZ_sf"/>
</dbReference>
<dbReference type="PANTHER" id="PTHR43253:SF1">
    <property type="entry name" value="TRICORN PROTEASE HOMOLOG 2-RELATED"/>
    <property type="match status" value="1"/>
</dbReference>
<evidence type="ECO:0000256" key="3">
    <source>
        <dbReference type="ARBA" id="ARBA00022490"/>
    </source>
</evidence>
<dbReference type="InterPro" id="IPR012393">
    <property type="entry name" value="Tricorn_protease"/>
</dbReference>
<keyword evidence="3 7" id="KW-0963">Cytoplasm</keyword>
<evidence type="ECO:0000256" key="4">
    <source>
        <dbReference type="ARBA" id="ARBA00022670"/>
    </source>
</evidence>
<evidence type="ECO:0000256" key="5">
    <source>
        <dbReference type="ARBA" id="ARBA00022801"/>
    </source>
</evidence>
<dbReference type="CDD" id="cd07562">
    <property type="entry name" value="Peptidase_S41_TRI"/>
    <property type="match status" value="1"/>
</dbReference>
<dbReference type="Gene3D" id="2.30.42.10">
    <property type="match status" value="1"/>
</dbReference>
<dbReference type="SUPFAM" id="SSF50156">
    <property type="entry name" value="PDZ domain-like"/>
    <property type="match status" value="1"/>
</dbReference>
<proteinExistence type="inferred from homology"/>
<dbReference type="Pfam" id="PF26550">
    <property type="entry name" value="Tricorn_2nd"/>
    <property type="match status" value="1"/>
</dbReference>
<dbReference type="SUPFAM" id="SSF69304">
    <property type="entry name" value="Tricorn protease N-terminal domain"/>
    <property type="match status" value="1"/>
</dbReference>
<dbReference type="Pfam" id="PF14685">
    <property type="entry name" value="PDZ_Tricorn"/>
    <property type="match status" value="1"/>
</dbReference>
<dbReference type="GO" id="GO:0008236">
    <property type="term" value="F:serine-type peptidase activity"/>
    <property type="evidence" value="ECO:0007669"/>
    <property type="project" value="UniProtKB-UniRule"/>
</dbReference>
<dbReference type="SMART" id="SM00245">
    <property type="entry name" value="TSPc"/>
    <property type="match status" value="1"/>
</dbReference>
<comment type="function">
    <text evidence="7">Degrades oligopeptides.</text>
</comment>
<dbReference type="PANTHER" id="PTHR43253">
    <property type="entry name" value="TRICORN PROTEASE HOMOLOG 2-RELATED"/>
    <property type="match status" value="1"/>
</dbReference>
<dbReference type="Pfam" id="PF26549">
    <property type="entry name" value="Tricorn_N"/>
    <property type="match status" value="1"/>
</dbReference>
<dbReference type="InterPro" id="IPR028204">
    <property type="entry name" value="Tricorn_C1"/>
</dbReference>
<dbReference type="InterPro" id="IPR029414">
    <property type="entry name" value="Tricorn_PDZ"/>
</dbReference>
<reference evidence="8 9" key="1">
    <citation type="submission" date="2018-08" db="EMBL/GenBank/DDBJ databases">
        <title>A genome reference for cultivated species of the human gut microbiota.</title>
        <authorList>
            <person name="Zou Y."/>
            <person name="Xue W."/>
            <person name="Luo G."/>
        </authorList>
    </citation>
    <scope>NUCLEOTIDE SEQUENCE [LARGE SCALE GENOMIC DNA]</scope>
    <source>
        <strain evidence="8 9">OF01-1</strain>
    </source>
</reference>
<dbReference type="Gene3D" id="3.90.226.10">
    <property type="entry name" value="2-enoyl-CoA Hydratase, Chain A, domain 1"/>
    <property type="match status" value="1"/>
</dbReference>
<comment type="similarity">
    <text evidence="2 7">Belongs to the peptidase S41B family.</text>
</comment>
<dbReference type="InterPro" id="IPR029045">
    <property type="entry name" value="ClpP/crotonase-like_dom_sf"/>
</dbReference>
<dbReference type="EMBL" id="QSDG01000011">
    <property type="protein sequence ID" value="RGY67962.1"/>
    <property type="molecule type" value="Genomic_DNA"/>
</dbReference>
<dbReference type="CDD" id="cd10828">
    <property type="entry name" value="cpPDZ_Tricorn-protease"/>
    <property type="match status" value="1"/>
</dbReference>
<dbReference type="InterPro" id="IPR005151">
    <property type="entry name" value="Tail-specific_protease"/>
</dbReference>
<evidence type="ECO:0000256" key="2">
    <source>
        <dbReference type="ARBA" id="ARBA00008524"/>
    </source>
</evidence>
<dbReference type="SUPFAM" id="SSF82171">
    <property type="entry name" value="DPP6 N-terminal domain-like"/>
    <property type="match status" value="1"/>
</dbReference>
<dbReference type="InterPro" id="IPR015943">
    <property type="entry name" value="WD40/YVTN_repeat-like_dom_sf"/>
</dbReference>
<dbReference type="GO" id="GO:0005737">
    <property type="term" value="C:cytoplasm"/>
    <property type="evidence" value="ECO:0007669"/>
    <property type="project" value="UniProtKB-SubCell"/>
</dbReference>
<evidence type="ECO:0000313" key="8">
    <source>
        <dbReference type="EMBL" id="RGY67962.1"/>
    </source>
</evidence>
<protein>
    <recommendedName>
        <fullName evidence="7">Tricorn protease homolog</fullName>
        <ecNumber evidence="7">3.4.21.-</ecNumber>
    </recommendedName>
</protein>